<dbReference type="EMBL" id="JACMSC010000007">
    <property type="protein sequence ID" value="KAG6514133.1"/>
    <property type="molecule type" value="Genomic_DNA"/>
</dbReference>
<evidence type="ECO:0000256" key="5">
    <source>
        <dbReference type="ARBA" id="ARBA00022840"/>
    </source>
</evidence>
<evidence type="ECO:0000256" key="8">
    <source>
        <dbReference type="ARBA" id="ARBA00033033"/>
    </source>
</evidence>
<dbReference type="PANTHER" id="PTHR11956">
    <property type="entry name" value="ARGINYL-TRNA SYNTHETASE"/>
    <property type="match status" value="1"/>
</dbReference>
<gene>
    <name evidence="12" type="ORF">ZIOFF_024473</name>
</gene>
<dbReference type="GO" id="GO:0005737">
    <property type="term" value="C:cytoplasm"/>
    <property type="evidence" value="ECO:0007669"/>
    <property type="project" value="InterPro"/>
</dbReference>
<dbReference type="InterPro" id="IPR035684">
    <property type="entry name" value="ArgRS_core"/>
</dbReference>
<dbReference type="Gene3D" id="3.40.50.620">
    <property type="entry name" value="HUPs"/>
    <property type="match status" value="1"/>
</dbReference>
<dbReference type="Pfam" id="PF03485">
    <property type="entry name" value="Arg_tRNA_synt_N"/>
    <property type="match status" value="1"/>
</dbReference>
<dbReference type="InterPro" id="IPR001412">
    <property type="entry name" value="aa-tRNA-synth_I_CS"/>
</dbReference>
<reference evidence="12 13" key="1">
    <citation type="submission" date="2020-08" db="EMBL/GenBank/DDBJ databases">
        <title>Plant Genome Project.</title>
        <authorList>
            <person name="Zhang R.-G."/>
        </authorList>
    </citation>
    <scope>NUCLEOTIDE SEQUENCE [LARGE SCALE GENOMIC DNA]</scope>
    <source>
        <tissue evidence="12">Rhizome</tissue>
    </source>
</reference>
<evidence type="ECO:0000256" key="3">
    <source>
        <dbReference type="ARBA" id="ARBA00022598"/>
    </source>
</evidence>
<evidence type="ECO:0000256" key="1">
    <source>
        <dbReference type="ARBA" id="ARBA00005594"/>
    </source>
</evidence>
<evidence type="ECO:0000313" key="12">
    <source>
        <dbReference type="EMBL" id="KAG6514133.1"/>
    </source>
</evidence>
<dbReference type="GO" id="GO:0004814">
    <property type="term" value="F:arginine-tRNA ligase activity"/>
    <property type="evidence" value="ECO:0007669"/>
    <property type="project" value="UniProtKB-EC"/>
</dbReference>
<protein>
    <recommendedName>
        <fullName evidence="2">arginine--tRNA ligase</fullName>
        <ecNumber evidence="2">6.1.1.19</ecNumber>
    </recommendedName>
    <alternativeName>
        <fullName evidence="8">Arginyl-tRNA synthetase</fullName>
    </alternativeName>
</protein>
<comment type="catalytic activity">
    <reaction evidence="9">
        <text>tRNA(Arg) + L-arginine + ATP = L-arginyl-tRNA(Arg) + AMP + diphosphate</text>
        <dbReference type="Rhea" id="RHEA:20301"/>
        <dbReference type="Rhea" id="RHEA-COMP:9658"/>
        <dbReference type="Rhea" id="RHEA-COMP:9673"/>
        <dbReference type="ChEBI" id="CHEBI:30616"/>
        <dbReference type="ChEBI" id="CHEBI:32682"/>
        <dbReference type="ChEBI" id="CHEBI:33019"/>
        <dbReference type="ChEBI" id="CHEBI:78442"/>
        <dbReference type="ChEBI" id="CHEBI:78513"/>
        <dbReference type="ChEBI" id="CHEBI:456215"/>
        <dbReference type="EC" id="6.1.1.19"/>
    </reaction>
</comment>
<dbReference type="Pfam" id="PF00750">
    <property type="entry name" value="tRNA-synt_1d"/>
    <property type="match status" value="1"/>
</dbReference>
<dbReference type="SUPFAM" id="SSF55190">
    <property type="entry name" value="Arginyl-tRNA synthetase (ArgRS), N-terminal 'additional' domain"/>
    <property type="match status" value="1"/>
</dbReference>
<dbReference type="Proteomes" id="UP000734854">
    <property type="component" value="Unassembled WGS sequence"/>
</dbReference>
<dbReference type="SUPFAM" id="SSF52374">
    <property type="entry name" value="Nucleotidylyl transferase"/>
    <property type="match status" value="1"/>
</dbReference>
<organism evidence="12 13">
    <name type="scientific">Zingiber officinale</name>
    <name type="common">Ginger</name>
    <name type="synonym">Amomum zingiber</name>
    <dbReference type="NCBI Taxonomy" id="94328"/>
    <lineage>
        <taxon>Eukaryota</taxon>
        <taxon>Viridiplantae</taxon>
        <taxon>Streptophyta</taxon>
        <taxon>Embryophyta</taxon>
        <taxon>Tracheophyta</taxon>
        <taxon>Spermatophyta</taxon>
        <taxon>Magnoliopsida</taxon>
        <taxon>Liliopsida</taxon>
        <taxon>Zingiberales</taxon>
        <taxon>Zingiberaceae</taxon>
        <taxon>Zingiber</taxon>
    </lineage>
</organism>
<dbReference type="PROSITE" id="PS00178">
    <property type="entry name" value="AA_TRNA_LIGASE_I"/>
    <property type="match status" value="1"/>
</dbReference>
<sequence>MFTHPCHHRLRRRPPSLVSTTIPPQHCLLCDSLGLRKEVVSGGFGLRNLKLSSNNAMVIWSQLKGKTTQFKNPSSIGQAIAKNLPESEMIESTSVAGPGFVNIKFSNKWISKHIQNMLVNGIEQWAPILSVRKAVVDFSSPNIAKGMHVGHLRSTIMGDTLARMLEFSNMEVLRRNHVVIGFGMLIEYLFEQFPNWEDARDQAIGDLQV</sequence>
<comment type="similarity">
    <text evidence="1 10">Belongs to the class-I aminoacyl-tRNA synthetase family.</text>
</comment>
<dbReference type="FunFam" id="3.30.1360.70:FF:000002">
    <property type="entry name" value="arginine--tRNA ligase, cytoplasmic"/>
    <property type="match status" value="1"/>
</dbReference>
<evidence type="ECO:0000256" key="2">
    <source>
        <dbReference type="ARBA" id="ARBA00012837"/>
    </source>
</evidence>
<dbReference type="Gene3D" id="3.30.1360.70">
    <property type="entry name" value="Arginyl tRNA synthetase N-terminal domain"/>
    <property type="match status" value="1"/>
</dbReference>
<dbReference type="SMART" id="SM01016">
    <property type="entry name" value="Arg_tRNA_synt_N"/>
    <property type="match status" value="1"/>
</dbReference>
<dbReference type="GO" id="GO:0009791">
    <property type="term" value="P:post-embryonic development"/>
    <property type="evidence" value="ECO:0007669"/>
    <property type="project" value="UniProtKB-ARBA"/>
</dbReference>
<dbReference type="EC" id="6.1.1.19" evidence="2"/>
<evidence type="ECO:0000256" key="9">
    <source>
        <dbReference type="ARBA" id="ARBA00049339"/>
    </source>
</evidence>
<dbReference type="PRINTS" id="PR01038">
    <property type="entry name" value="TRNASYNTHARG"/>
</dbReference>
<keyword evidence="4 10" id="KW-0547">Nucleotide-binding</keyword>
<dbReference type="GO" id="GO:0048608">
    <property type="term" value="P:reproductive structure development"/>
    <property type="evidence" value="ECO:0007669"/>
    <property type="project" value="UniProtKB-ARBA"/>
</dbReference>
<dbReference type="InterPro" id="IPR001278">
    <property type="entry name" value="Arg-tRNA-ligase"/>
</dbReference>
<dbReference type="GO" id="GO:0005524">
    <property type="term" value="F:ATP binding"/>
    <property type="evidence" value="ECO:0007669"/>
    <property type="project" value="UniProtKB-KW"/>
</dbReference>
<keyword evidence="13" id="KW-1185">Reference proteome</keyword>
<proteinExistence type="inferred from homology"/>
<keyword evidence="6 10" id="KW-0648">Protein biosynthesis</keyword>
<evidence type="ECO:0000256" key="10">
    <source>
        <dbReference type="RuleBase" id="RU363038"/>
    </source>
</evidence>
<evidence type="ECO:0000256" key="7">
    <source>
        <dbReference type="ARBA" id="ARBA00023146"/>
    </source>
</evidence>
<evidence type="ECO:0000313" key="13">
    <source>
        <dbReference type="Proteomes" id="UP000734854"/>
    </source>
</evidence>
<dbReference type="InterPro" id="IPR014729">
    <property type="entry name" value="Rossmann-like_a/b/a_fold"/>
</dbReference>
<dbReference type="InterPro" id="IPR036695">
    <property type="entry name" value="Arg-tRNA-synth_N_sf"/>
</dbReference>
<dbReference type="GO" id="GO:0006420">
    <property type="term" value="P:arginyl-tRNA aminoacylation"/>
    <property type="evidence" value="ECO:0007669"/>
    <property type="project" value="InterPro"/>
</dbReference>
<accession>A0A8J5GTM2</accession>
<evidence type="ECO:0000256" key="6">
    <source>
        <dbReference type="ARBA" id="ARBA00022917"/>
    </source>
</evidence>
<dbReference type="AlphaFoldDB" id="A0A8J5GTM2"/>
<comment type="caution">
    <text evidence="12">The sequence shown here is derived from an EMBL/GenBank/DDBJ whole genome shotgun (WGS) entry which is preliminary data.</text>
</comment>
<name>A0A8J5GTM2_ZINOF</name>
<dbReference type="InterPro" id="IPR005148">
    <property type="entry name" value="Arg-tRNA-synth_N"/>
</dbReference>
<feature type="domain" description="Arginyl tRNA synthetase N-terminal" evidence="11">
    <location>
        <begin position="25"/>
        <end position="105"/>
    </location>
</feature>
<evidence type="ECO:0000256" key="4">
    <source>
        <dbReference type="ARBA" id="ARBA00022741"/>
    </source>
</evidence>
<dbReference type="PANTHER" id="PTHR11956:SF5">
    <property type="entry name" value="ARGININE--TRNA LIGASE, CYTOPLASMIC"/>
    <property type="match status" value="1"/>
</dbReference>
<keyword evidence="7 10" id="KW-0030">Aminoacyl-tRNA synthetase</keyword>
<keyword evidence="3 10" id="KW-0436">Ligase</keyword>
<keyword evidence="5 10" id="KW-0067">ATP-binding</keyword>
<evidence type="ECO:0000259" key="11">
    <source>
        <dbReference type="SMART" id="SM01016"/>
    </source>
</evidence>